<proteinExistence type="predicted"/>
<evidence type="ECO:0000313" key="2">
    <source>
        <dbReference type="EMBL" id="KKU61993.1"/>
    </source>
</evidence>
<name>A0A0G1U714_9BACT</name>
<protein>
    <recommendedName>
        <fullName evidence="4">IPT/TIG domain-containing protein</fullName>
    </recommendedName>
</protein>
<evidence type="ECO:0000313" key="3">
    <source>
        <dbReference type="Proteomes" id="UP000033860"/>
    </source>
</evidence>
<dbReference type="Gene3D" id="2.60.40.10">
    <property type="entry name" value="Immunoglobulins"/>
    <property type="match status" value="1"/>
</dbReference>
<sequence length="280" mass="30249">MPNASTRTLKWFYKLSWKKILGFNAFVMLVASFWLARQLALSPTRTQSKAALLPRPQEITSQFETPTGPPQVYLVDHFFGKVGDAVLIHGKNLGGASDNTWVALAGKRLTEADLVAWTGSFIEFRVPQGATSGPVTVNVLGQETAWEGVFFVIDETTPGQLRLVADETNPNKAVLSVKGLADGNSLLLWFLVVSGEGEVTIAPAPGVNFSQVEKNLPVGKIYEVNLTWNQSLNQASVVNFVPLLTVTRGAEMSVGVARAELTNANGALIPLGVHPLYVSF</sequence>
<dbReference type="InterPro" id="IPR013783">
    <property type="entry name" value="Ig-like_fold"/>
</dbReference>
<keyword evidence="1" id="KW-0812">Transmembrane</keyword>
<gene>
    <name evidence="2" type="ORF">UX85_C0001G0207</name>
</gene>
<accession>A0A0G1U714</accession>
<dbReference type="Proteomes" id="UP000033860">
    <property type="component" value="Unassembled WGS sequence"/>
</dbReference>
<evidence type="ECO:0000256" key="1">
    <source>
        <dbReference type="SAM" id="Phobius"/>
    </source>
</evidence>
<keyword evidence="1" id="KW-1133">Transmembrane helix</keyword>
<dbReference type="InterPro" id="IPR014756">
    <property type="entry name" value="Ig_E-set"/>
</dbReference>
<dbReference type="EMBL" id="LCNT01000001">
    <property type="protein sequence ID" value="KKU61993.1"/>
    <property type="molecule type" value="Genomic_DNA"/>
</dbReference>
<dbReference type="SUPFAM" id="SSF81296">
    <property type="entry name" value="E set domains"/>
    <property type="match status" value="1"/>
</dbReference>
<reference evidence="2 3" key="1">
    <citation type="journal article" date="2015" name="Nature">
        <title>rRNA introns, odd ribosomes, and small enigmatic genomes across a large radiation of phyla.</title>
        <authorList>
            <person name="Brown C.T."/>
            <person name="Hug L.A."/>
            <person name="Thomas B.C."/>
            <person name="Sharon I."/>
            <person name="Castelle C.J."/>
            <person name="Singh A."/>
            <person name="Wilkins M.J."/>
            <person name="Williams K.H."/>
            <person name="Banfield J.F."/>
        </authorList>
    </citation>
    <scope>NUCLEOTIDE SEQUENCE [LARGE SCALE GENOMIC DNA]</scope>
</reference>
<evidence type="ECO:0008006" key="4">
    <source>
        <dbReference type="Google" id="ProtNLM"/>
    </source>
</evidence>
<dbReference type="AlphaFoldDB" id="A0A0G1U714"/>
<organism evidence="2 3">
    <name type="scientific">Candidatus Beckwithbacteria bacterium GW2011_GWB1_47_15</name>
    <dbReference type="NCBI Taxonomy" id="1618371"/>
    <lineage>
        <taxon>Bacteria</taxon>
        <taxon>Candidatus Beckwithiibacteriota</taxon>
    </lineage>
</organism>
<comment type="caution">
    <text evidence="2">The sequence shown here is derived from an EMBL/GenBank/DDBJ whole genome shotgun (WGS) entry which is preliminary data.</text>
</comment>
<keyword evidence="1" id="KW-0472">Membrane</keyword>
<feature type="transmembrane region" description="Helical" evidence="1">
    <location>
        <begin position="20"/>
        <end position="36"/>
    </location>
</feature>